<organism evidence="1 2">
    <name type="scientific">Vigna unguiculata</name>
    <name type="common">Cowpea</name>
    <dbReference type="NCBI Taxonomy" id="3917"/>
    <lineage>
        <taxon>Eukaryota</taxon>
        <taxon>Viridiplantae</taxon>
        <taxon>Streptophyta</taxon>
        <taxon>Embryophyta</taxon>
        <taxon>Tracheophyta</taxon>
        <taxon>Spermatophyta</taxon>
        <taxon>Magnoliopsida</taxon>
        <taxon>eudicotyledons</taxon>
        <taxon>Gunneridae</taxon>
        <taxon>Pentapetalae</taxon>
        <taxon>rosids</taxon>
        <taxon>fabids</taxon>
        <taxon>Fabales</taxon>
        <taxon>Fabaceae</taxon>
        <taxon>Papilionoideae</taxon>
        <taxon>50 kb inversion clade</taxon>
        <taxon>NPAAA clade</taxon>
        <taxon>indigoferoid/millettioid clade</taxon>
        <taxon>Phaseoleae</taxon>
        <taxon>Vigna</taxon>
    </lineage>
</organism>
<proteinExistence type="predicted"/>
<evidence type="ECO:0000313" key="1">
    <source>
        <dbReference type="EMBL" id="QCD99733.1"/>
    </source>
</evidence>
<dbReference type="AlphaFoldDB" id="A0A4D6MG10"/>
<reference evidence="1 2" key="1">
    <citation type="submission" date="2019-04" db="EMBL/GenBank/DDBJ databases">
        <title>An improved genome assembly and genetic linkage map for asparagus bean, Vigna unguiculata ssp. sesquipedialis.</title>
        <authorList>
            <person name="Xia Q."/>
            <person name="Zhang R."/>
            <person name="Dong Y."/>
        </authorList>
    </citation>
    <scope>NUCLEOTIDE SEQUENCE [LARGE SCALE GENOMIC DNA]</scope>
    <source>
        <tissue evidence="1">Leaf</tissue>
    </source>
</reference>
<dbReference type="EMBL" id="CP039351">
    <property type="protein sequence ID" value="QCD99733.1"/>
    <property type="molecule type" value="Genomic_DNA"/>
</dbReference>
<keyword evidence="2" id="KW-1185">Reference proteome</keyword>
<sequence>MVIDPPVCVPRQAVWKHIAPSGSKAAPGDNAKNVSLELWLGIGVKHVTFPELWLGIASLELWLGMADEHEELLSCGSGIDMGKRMNLPLSMPMIVTDKKVCVPRQAVWKHIAPSGSKAAPGDNAKNVSLELWLGIGVKHVTFPELWLGIASLELWLGMADEHEELLSCGSGWRVFPIVWSIVWFPTRALQVVAGRCGSKTS</sequence>
<dbReference type="Proteomes" id="UP000501690">
    <property type="component" value="Linkage Group LG7"/>
</dbReference>
<accession>A0A4D6MG10</accession>
<protein>
    <submittedName>
        <fullName evidence="1">Uncharacterized protein</fullName>
    </submittedName>
</protein>
<gene>
    <name evidence="1" type="ORF">DEO72_LG7g1018</name>
</gene>
<evidence type="ECO:0000313" key="2">
    <source>
        <dbReference type="Proteomes" id="UP000501690"/>
    </source>
</evidence>
<name>A0A4D6MG10_VIGUN</name>